<dbReference type="EMBL" id="JAQQWM010000005">
    <property type="protein sequence ID" value="KAK8063482.1"/>
    <property type="molecule type" value="Genomic_DNA"/>
</dbReference>
<dbReference type="Pfam" id="PF22664">
    <property type="entry name" value="TRI-like_N"/>
    <property type="match status" value="1"/>
</dbReference>
<evidence type="ECO:0000259" key="3">
    <source>
        <dbReference type="Pfam" id="PF22664"/>
    </source>
</evidence>
<feature type="compositionally biased region" description="Basic and acidic residues" evidence="2">
    <location>
        <begin position="349"/>
        <end position="362"/>
    </location>
</feature>
<protein>
    <recommendedName>
        <fullName evidence="3">Trichothecene 3-O-acetyltransferase-like N-terminal domain-containing protein</fullName>
    </recommendedName>
</protein>
<evidence type="ECO:0000256" key="1">
    <source>
        <dbReference type="ARBA" id="ARBA00022679"/>
    </source>
</evidence>
<gene>
    <name evidence="4" type="ORF">PG996_008134</name>
</gene>
<evidence type="ECO:0000313" key="4">
    <source>
        <dbReference type="EMBL" id="KAK8063482.1"/>
    </source>
</evidence>
<evidence type="ECO:0000313" key="5">
    <source>
        <dbReference type="Proteomes" id="UP001446871"/>
    </source>
</evidence>
<accession>A0ABR1UX16</accession>
<dbReference type="InterPro" id="IPR054710">
    <property type="entry name" value="Tri101-like_N"/>
</dbReference>
<evidence type="ECO:0000256" key="2">
    <source>
        <dbReference type="SAM" id="MobiDB-lite"/>
    </source>
</evidence>
<keyword evidence="5" id="KW-1185">Reference proteome</keyword>
<reference evidence="4 5" key="1">
    <citation type="submission" date="2023-01" db="EMBL/GenBank/DDBJ databases">
        <title>Analysis of 21 Apiospora genomes using comparative genomics revels a genus with tremendous synthesis potential of carbohydrate active enzymes and secondary metabolites.</title>
        <authorList>
            <person name="Sorensen T."/>
        </authorList>
    </citation>
    <scope>NUCLEOTIDE SEQUENCE [LARGE SCALE GENOMIC DNA]</scope>
    <source>
        <strain evidence="4 5">CBS 83171</strain>
    </source>
</reference>
<comment type="caution">
    <text evidence="4">The sequence shown here is derived from an EMBL/GenBank/DDBJ whole genome shotgun (WGS) entry which is preliminary data.</text>
</comment>
<name>A0ABR1UX16_9PEZI</name>
<feature type="region of interest" description="Disordered" evidence="2">
    <location>
        <begin position="339"/>
        <end position="363"/>
    </location>
</feature>
<sequence>MASDQSSLCSWGIDSLTGLDNTAANVAVNGTAVCDDKGNRWLLSFPFLPIPALGVLPFNYDQQTFAIPAKAPVYLSNRDDKEKEAVNHLQRCVDDCVQQNPHLAGTIREQDTPQRHTLAYVQPEREQPRGTVVVEKLRPSKFEAAHGDVTTSSSSTYEKLRAGGFSPGLFFNDPFYPAGDPAAAHGGDVPVLCVCANFVPGGLLLGVFIHHAMADGGVATALIDDLAARSCGKTAKGLGSEEITPEMQVGWTTKDSDGKARFSIRNSLPANTVPRVGKIFHFSKAKLTNLSQALATARAVGSEGGNGKPPSTNVALMALIWAYVTKARMRAVRADDWSAPLGKGKKKRNDSSSRSESEKDDMSAQLTIVATWKPSPSLTTNKKGGGGRGSGFGPETLDALEDFCGNVANLCPIAALPTTQLLWRAATATATATAEKRNRDAAGTRSRRRGEEGIKALAEITTFITHTIDSLDAEFVRRRAALLENLEDITAIDMDHDFEAPQSVLFNSHRFLAGADTEWDIPGLLSVDSGGGGAGVGVNHSIAGVPNSGVGGSTRRKPEIIRKGRKAWGQGTVLVMPSSQESDVLEVMLAMSGNAMEGLCRDEGWRGWVERIVD</sequence>
<proteinExistence type="predicted"/>
<dbReference type="Proteomes" id="UP001446871">
    <property type="component" value="Unassembled WGS sequence"/>
</dbReference>
<keyword evidence="1" id="KW-0808">Transferase</keyword>
<organism evidence="4 5">
    <name type="scientific">Apiospora saccharicola</name>
    <dbReference type="NCBI Taxonomy" id="335842"/>
    <lineage>
        <taxon>Eukaryota</taxon>
        <taxon>Fungi</taxon>
        <taxon>Dikarya</taxon>
        <taxon>Ascomycota</taxon>
        <taxon>Pezizomycotina</taxon>
        <taxon>Sordariomycetes</taxon>
        <taxon>Xylariomycetidae</taxon>
        <taxon>Amphisphaeriales</taxon>
        <taxon>Apiosporaceae</taxon>
        <taxon>Apiospora</taxon>
    </lineage>
</organism>
<dbReference type="Gene3D" id="3.30.559.10">
    <property type="entry name" value="Chloramphenicol acetyltransferase-like domain"/>
    <property type="match status" value="2"/>
</dbReference>
<dbReference type="InterPro" id="IPR023213">
    <property type="entry name" value="CAT-like_dom_sf"/>
</dbReference>
<feature type="domain" description="Trichothecene 3-O-acetyltransferase-like N-terminal" evidence="3">
    <location>
        <begin position="74"/>
        <end position="223"/>
    </location>
</feature>